<keyword evidence="2 6" id="KW-0812">Transmembrane</keyword>
<dbReference type="Proteomes" id="UP000494040">
    <property type="component" value="Unassembled WGS sequence"/>
</dbReference>
<evidence type="ECO:0000256" key="7">
    <source>
        <dbReference type="SAM" id="SignalP"/>
    </source>
</evidence>
<feature type="transmembrane region" description="Helical" evidence="6">
    <location>
        <begin position="575"/>
        <end position="602"/>
    </location>
</feature>
<dbReference type="AlphaFoldDB" id="A0A8I6RDS8"/>
<protein>
    <recommendedName>
        <fullName evidence="8">G-protein coupled receptors family 2 profile 2 domain-containing protein</fullName>
    </recommendedName>
</protein>
<dbReference type="CDD" id="cd15039">
    <property type="entry name" value="7tmB3_Methuselah-like"/>
    <property type="match status" value="1"/>
</dbReference>
<evidence type="ECO:0000256" key="5">
    <source>
        <dbReference type="SAM" id="MobiDB-lite"/>
    </source>
</evidence>
<dbReference type="Pfam" id="PF00002">
    <property type="entry name" value="7tm_2"/>
    <property type="match status" value="1"/>
</dbReference>
<feature type="transmembrane region" description="Helical" evidence="6">
    <location>
        <begin position="622"/>
        <end position="641"/>
    </location>
</feature>
<proteinExistence type="predicted"/>
<evidence type="ECO:0000259" key="8">
    <source>
        <dbReference type="PROSITE" id="PS50261"/>
    </source>
</evidence>
<dbReference type="InterPro" id="IPR017981">
    <property type="entry name" value="GPCR_2-like_7TM"/>
</dbReference>
<comment type="subcellular location">
    <subcellularLocation>
        <location evidence="1">Membrane</location>
        <topology evidence="1">Multi-pass membrane protein</topology>
    </subcellularLocation>
</comment>
<feature type="transmembrane region" description="Helical" evidence="6">
    <location>
        <begin position="647"/>
        <end position="667"/>
    </location>
</feature>
<dbReference type="Gene3D" id="1.20.1070.10">
    <property type="entry name" value="Rhodopsin 7-helix transmembrane proteins"/>
    <property type="match status" value="1"/>
</dbReference>
<evidence type="ECO:0000256" key="2">
    <source>
        <dbReference type="ARBA" id="ARBA00022692"/>
    </source>
</evidence>
<dbReference type="GO" id="GO:0016020">
    <property type="term" value="C:membrane"/>
    <property type="evidence" value="ECO:0007669"/>
    <property type="project" value="UniProtKB-SubCell"/>
</dbReference>
<feature type="domain" description="G-protein coupled receptors family 2 profile 2" evidence="8">
    <location>
        <begin position="418"/>
        <end position="671"/>
    </location>
</feature>
<dbReference type="PANTHER" id="PTHR45902">
    <property type="entry name" value="LATROPHILIN RECEPTOR-LIKE PROTEIN A"/>
    <property type="match status" value="1"/>
</dbReference>
<dbReference type="GeneID" id="106663710"/>
<accession>A0A8I6RDS8</accession>
<sequence length="715" mass="81212">MFRLLLMLVIARCASTLSISHWDLEGANKTCEWISGCTQAKNSRIADNVDWKDRNCMCDQLCSRYGDCCTDSPHFDVDEQRRGSASYKCVELTQFGGIYMQTTCPPKWGDMAVRAACERASENQRDPVAGIPVTSNNTGITYRNMYCSICHDDHYDLHVWHPRIECDRVPYHLSRQDSQKLLAFDEKLSSWGIRLEGEFFSCEIDPVIPETAQHIVRRCLPNLIKTCAVKWTNVEVRSRCEAYTSVVYHASESYRNPHCAMCNNVPLQYLRCSMLLFRTHYNKEFSPIAFSVLFDLSGKQVGMVEPCGEHQLYDPFFKRCRSIVAELKRDKNTYLTDKDPHASQPVTELITNNSLSQNNCSKFILEKEEFVTENHSVYVPQYRKRFVEGDFLITDDGRLEICVGTLGLKNVDKFGIYMGYVTYAGLGVSIIFLVLHLTAFSLVSEMRNLSGKNLASLCVSLLVAYTTFMAGQVLEGIPCFIIAVITFYAFLASFMWMLTMAFDVWRTLRLATAELRVSAGKQWRKFFIYSAWSWSAPAVIVATAIWVQLTPADVPEDWRPEFAVYSCWFGRSKPLLVFFATPLAIIMGLNISFFASSAHMIYSTTSTTKFTASAGTQRDFRLYVRLAVVMGLTWTMGLIAGTLDVEALWYVFIALNTLQGLFIFLAFTCTDKVIRGLAVRHSDDKPLRPPSFSWSTDSTRRSHMGSDQATSDTLY</sequence>
<dbReference type="OrthoDB" id="6134459at2759"/>
<organism evidence="9 10">
    <name type="scientific">Cimex lectularius</name>
    <name type="common">Bed bug</name>
    <name type="synonym">Acanthia lectularia</name>
    <dbReference type="NCBI Taxonomy" id="79782"/>
    <lineage>
        <taxon>Eukaryota</taxon>
        <taxon>Metazoa</taxon>
        <taxon>Ecdysozoa</taxon>
        <taxon>Arthropoda</taxon>
        <taxon>Hexapoda</taxon>
        <taxon>Insecta</taxon>
        <taxon>Pterygota</taxon>
        <taxon>Neoptera</taxon>
        <taxon>Paraneoptera</taxon>
        <taxon>Hemiptera</taxon>
        <taxon>Heteroptera</taxon>
        <taxon>Panheteroptera</taxon>
        <taxon>Cimicomorpha</taxon>
        <taxon>Cimicidae</taxon>
        <taxon>Cimex</taxon>
    </lineage>
</organism>
<feature type="transmembrane region" description="Helical" evidence="6">
    <location>
        <begin position="480"/>
        <end position="505"/>
    </location>
</feature>
<feature type="chain" id="PRO_5035216894" description="G-protein coupled receptors family 2 profile 2 domain-containing protein" evidence="7">
    <location>
        <begin position="17"/>
        <end position="715"/>
    </location>
</feature>
<feature type="transmembrane region" description="Helical" evidence="6">
    <location>
        <begin position="420"/>
        <end position="442"/>
    </location>
</feature>
<dbReference type="GO" id="GO:0007166">
    <property type="term" value="P:cell surface receptor signaling pathway"/>
    <property type="evidence" value="ECO:0007669"/>
    <property type="project" value="InterPro"/>
</dbReference>
<dbReference type="PROSITE" id="PS50261">
    <property type="entry name" value="G_PROTEIN_RECEP_F2_4"/>
    <property type="match status" value="1"/>
</dbReference>
<evidence type="ECO:0000313" key="10">
    <source>
        <dbReference type="Proteomes" id="UP000494040"/>
    </source>
</evidence>
<feature type="signal peptide" evidence="7">
    <location>
        <begin position="1"/>
        <end position="16"/>
    </location>
</feature>
<dbReference type="EnsemblMetazoa" id="XM_014388763.2">
    <property type="protein sequence ID" value="XP_014244249.1"/>
    <property type="gene ID" value="LOC106663710"/>
</dbReference>
<dbReference type="InterPro" id="IPR000832">
    <property type="entry name" value="GPCR_2_secretin-like"/>
</dbReference>
<feature type="region of interest" description="Disordered" evidence="5">
    <location>
        <begin position="684"/>
        <end position="715"/>
    </location>
</feature>
<evidence type="ECO:0000256" key="3">
    <source>
        <dbReference type="ARBA" id="ARBA00022989"/>
    </source>
</evidence>
<keyword evidence="3 6" id="KW-1133">Transmembrane helix</keyword>
<reference evidence="9" key="1">
    <citation type="submission" date="2022-01" db="UniProtKB">
        <authorList>
            <consortium name="EnsemblMetazoa"/>
        </authorList>
    </citation>
    <scope>IDENTIFICATION</scope>
</reference>
<dbReference type="RefSeq" id="XP_014244249.1">
    <property type="nucleotide sequence ID" value="XM_014388763.2"/>
</dbReference>
<feature type="compositionally biased region" description="Polar residues" evidence="5">
    <location>
        <begin position="705"/>
        <end position="715"/>
    </location>
</feature>
<evidence type="ECO:0000256" key="4">
    <source>
        <dbReference type="ARBA" id="ARBA00023136"/>
    </source>
</evidence>
<dbReference type="InterPro" id="IPR053231">
    <property type="entry name" value="GPCR_LN-TM7"/>
</dbReference>
<evidence type="ECO:0000313" key="9">
    <source>
        <dbReference type="EnsemblMetazoa" id="XP_014244249.1"/>
    </source>
</evidence>
<feature type="transmembrane region" description="Helical" evidence="6">
    <location>
        <begin position="454"/>
        <end position="474"/>
    </location>
</feature>
<feature type="transmembrane region" description="Helical" evidence="6">
    <location>
        <begin position="526"/>
        <end position="549"/>
    </location>
</feature>
<dbReference type="GO" id="GO:0004930">
    <property type="term" value="F:G protein-coupled receptor activity"/>
    <property type="evidence" value="ECO:0007669"/>
    <property type="project" value="InterPro"/>
</dbReference>
<name>A0A8I6RDS8_CIMLE</name>
<evidence type="ECO:0000256" key="6">
    <source>
        <dbReference type="SAM" id="Phobius"/>
    </source>
</evidence>
<keyword evidence="4 6" id="KW-0472">Membrane</keyword>
<evidence type="ECO:0000256" key="1">
    <source>
        <dbReference type="ARBA" id="ARBA00004141"/>
    </source>
</evidence>
<keyword evidence="10" id="KW-1185">Reference proteome</keyword>
<dbReference type="PANTHER" id="PTHR45902:SF5">
    <property type="entry name" value="G-PROTEIN COUPLED RECEPTORS FAMILY 2 PROFILE 2 DOMAIN-CONTAINING PROTEIN"/>
    <property type="match status" value="1"/>
</dbReference>
<dbReference type="OMA" id="AYSSFIC"/>
<keyword evidence="7" id="KW-0732">Signal</keyword>